<dbReference type="AlphaFoldDB" id="A0A9X1N951"/>
<keyword evidence="8" id="KW-0966">Cell projection</keyword>
<protein>
    <submittedName>
        <fullName evidence="8">Flagellar biosynthetic protein FliQ</fullName>
    </submittedName>
</protein>
<comment type="subcellular location">
    <subcellularLocation>
        <location evidence="1">Cell membrane</location>
        <topology evidence="1">Multi-pass membrane protein</topology>
    </subcellularLocation>
</comment>
<dbReference type="PANTHER" id="PTHR34040">
    <property type="entry name" value="FLAGELLAR BIOSYNTHETIC PROTEIN FLIQ"/>
    <property type="match status" value="1"/>
</dbReference>
<accession>A0A9X1N951</accession>
<keyword evidence="8" id="KW-0969">Cilium</keyword>
<keyword evidence="8" id="KW-0282">Flagellum</keyword>
<dbReference type="RefSeq" id="WP_231438765.1">
    <property type="nucleotide sequence ID" value="NZ_JAJOMB010000001.1"/>
</dbReference>
<dbReference type="PRINTS" id="PR00952">
    <property type="entry name" value="TYPE3IMQPROT"/>
</dbReference>
<evidence type="ECO:0000256" key="3">
    <source>
        <dbReference type="ARBA" id="ARBA00022475"/>
    </source>
</evidence>
<dbReference type="EMBL" id="JAJOMB010000001">
    <property type="protein sequence ID" value="MCD5309848.1"/>
    <property type="molecule type" value="Genomic_DNA"/>
</dbReference>
<gene>
    <name evidence="8" type="ORF">LR394_03000</name>
</gene>
<keyword evidence="9" id="KW-1185">Reference proteome</keyword>
<evidence type="ECO:0000313" key="8">
    <source>
        <dbReference type="EMBL" id="MCD5309848.1"/>
    </source>
</evidence>
<reference evidence="8" key="1">
    <citation type="submission" date="2021-11" db="EMBL/GenBank/DDBJ databases">
        <title>Streptomyces corallinus and Kineosporia corallina sp. nov., two new coral-derived marine actinobacteria.</title>
        <authorList>
            <person name="Buangrab K."/>
            <person name="Sutthacheep M."/>
            <person name="Yeemin T."/>
            <person name="Harunari E."/>
            <person name="Igarashi Y."/>
            <person name="Sripreechasak P."/>
            <person name="Kanchanasin P."/>
            <person name="Tanasupawat S."/>
            <person name="Phongsopitanun W."/>
        </authorList>
    </citation>
    <scope>NUCLEOTIDE SEQUENCE</scope>
    <source>
        <strain evidence="8">JCM 31032</strain>
    </source>
</reference>
<keyword evidence="3" id="KW-1003">Cell membrane</keyword>
<name>A0A9X1N951_9ACTN</name>
<dbReference type="Proteomes" id="UP001138997">
    <property type="component" value="Unassembled WGS sequence"/>
</dbReference>
<evidence type="ECO:0000256" key="4">
    <source>
        <dbReference type="ARBA" id="ARBA00022692"/>
    </source>
</evidence>
<keyword evidence="5 7" id="KW-1133">Transmembrane helix</keyword>
<sequence length="89" mass="9407">MEDAIIQIVAAALLTATKVAGPVLGATLGIGLLLSIVQSATQIQEQTLTFVPKLVITAVVLVLTGNWCLKTLEGFTRELFTMVPNLLNS</sequence>
<dbReference type="PANTHER" id="PTHR34040:SF2">
    <property type="entry name" value="FLAGELLAR BIOSYNTHETIC PROTEIN FLIQ"/>
    <property type="match status" value="1"/>
</dbReference>
<dbReference type="InterPro" id="IPR002191">
    <property type="entry name" value="Bac_export_3"/>
</dbReference>
<evidence type="ECO:0000256" key="1">
    <source>
        <dbReference type="ARBA" id="ARBA00004651"/>
    </source>
</evidence>
<dbReference type="GO" id="GO:0005886">
    <property type="term" value="C:plasma membrane"/>
    <property type="evidence" value="ECO:0007669"/>
    <property type="project" value="UniProtKB-SubCell"/>
</dbReference>
<feature type="transmembrane region" description="Helical" evidence="7">
    <location>
        <begin position="49"/>
        <end position="69"/>
    </location>
</feature>
<evidence type="ECO:0000256" key="6">
    <source>
        <dbReference type="ARBA" id="ARBA00023136"/>
    </source>
</evidence>
<evidence type="ECO:0000256" key="7">
    <source>
        <dbReference type="SAM" id="Phobius"/>
    </source>
</evidence>
<evidence type="ECO:0000256" key="5">
    <source>
        <dbReference type="ARBA" id="ARBA00022989"/>
    </source>
</evidence>
<keyword evidence="4 7" id="KW-0812">Transmembrane</keyword>
<evidence type="ECO:0000313" key="9">
    <source>
        <dbReference type="Proteomes" id="UP001138997"/>
    </source>
</evidence>
<comment type="caution">
    <text evidence="8">The sequence shown here is derived from an EMBL/GenBank/DDBJ whole genome shotgun (WGS) entry which is preliminary data.</text>
</comment>
<dbReference type="PIRSF" id="PIRSF004669">
    <property type="entry name" value="FliQ"/>
    <property type="match status" value="1"/>
</dbReference>
<comment type="similarity">
    <text evidence="2">Belongs to the FliQ/MopD/SpaQ family.</text>
</comment>
<organism evidence="8 9">
    <name type="scientific">Kineosporia babensis</name>
    <dbReference type="NCBI Taxonomy" id="499548"/>
    <lineage>
        <taxon>Bacteria</taxon>
        <taxon>Bacillati</taxon>
        <taxon>Actinomycetota</taxon>
        <taxon>Actinomycetes</taxon>
        <taxon>Kineosporiales</taxon>
        <taxon>Kineosporiaceae</taxon>
        <taxon>Kineosporia</taxon>
    </lineage>
</organism>
<proteinExistence type="inferred from homology"/>
<keyword evidence="6 7" id="KW-0472">Membrane</keyword>
<dbReference type="GO" id="GO:0009306">
    <property type="term" value="P:protein secretion"/>
    <property type="evidence" value="ECO:0007669"/>
    <property type="project" value="InterPro"/>
</dbReference>
<dbReference type="Pfam" id="PF01313">
    <property type="entry name" value="Bac_export_3"/>
    <property type="match status" value="1"/>
</dbReference>
<evidence type="ECO:0000256" key="2">
    <source>
        <dbReference type="ARBA" id="ARBA00006156"/>
    </source>
</evidence>